<dbReference type="AlphaFoldDB" id="A0A239I3Z2"/>
<dbReference type="EMBL" id="FZOW01000006">
    <property type="protein sequence ID" value="SNS87064.1"/>
    <property type="molecule type" value="Genomic_DNA"/>
</dbReference>
<dbReference type="InterPro" id="IPR029068">
    <property type="entry name" value="Glyas_Bleomycin-R_OHBP_Dase"/>
</dbReference>
<reference evidence="3" key="1">
    <citation type="submission" date="2017-06" db="EMBL/GenBank/DDBJ databases">
        <authorList>
            <person name="Varghese N."/>
            <person name="Submissions S."/>
        </authorList>
    </citation>
    <scope>NUCLEOTIDE SEQUENCE [LARGE SCALE GENOMIC DNA]</scope>
    <source>
        <strain evidence="3">JCM 23211</strain>
    </source>
</reference>
<keyword evidence="2" id="KW-0223">Dioxygenase</keyword>
<gene>
    <name evidence="2" type="ORF">SAMN05421642_106144</name>
</gene>
<dbReference type="SUPFAM" id="SSF54593">
    <property type="entry name" value="Glyoxalase/Bleomycin resistance protein/Dihydroxybiphenyl dioxygenase"/>
    <property type="match status" value="1"/>
</dbReference>
<dbReference type="Proteomes" id="UP000198327">
    <property type="component" value="Unassembled WGS sequence"/>
</dbReference>
<organism evidence="2 3">
    <name type="scientific">Rhodococcoides kyotonense</name>
    <dbReference type="NCBI Taxonomy" id="398843"/>
    <lineage>
        <taxon>Bacteria</taxon>
        <taxon>Bacillati</taxon>
        <taxon>Actinomycetota</taxon>
        <taxon>Actinomycetes</taxon>
        <taxon>Mycobacteriales</taxon>
        <taxon>Nocardiaceae</taxon>
        <taxon>Rhodococcoides</taxon>
    </lineage>
</organism>
<name>A0A239I3Z2_9NOCA</name>
<proteinExistence type="predicted"/>
<feature type="domain" description="VOC" evidence="1">
    <location>
        <begin position="8"/>
        <end position="146"/>
    </location>
</feature>
<dbReference type="Pfam" id="PF13669">
    <property type="entry name" value="Glyoxalase_4"/>
    <property type="match status" value="1"/>
</dbReference>
<keyword evidence="3" id="KW-1185">Reference proteome</keyword>
<dbReference type="InterPro" id="IPR037523">
    <property type="entry name" value="VOC_core"/>
</dbReference>
<evidence type="ECO:0000313" key="3">
    <source>
        <dbReference type="Proteomes" id="UP000198327"/>
    </source>
</evidence>
<keyword evidence="2" id="KW-0560">Oxidoreductase</keyword>
<evidence type="ECO:0000313" key="2">
    <source>
        <dbReference type="EMBL" id="SNS87064.1"/>
    </source>
</evidence>
<protein>
    <submittedName>
        <fullName evidence="2">Glyoxalase/Bleomycin resistance protein/Dioxygenase superfamily protein</fullName>
    </submittedName>
</protein>
<dbReference type="Gene3D" id="3.10.180.10">
    <property type="entry name" value="2,3-Dihydroxybiphenyl 1,2-Dioxygenase, domain 1"/>
    <property type="match status" value="1"/>
</dbReference>
<dbReference type="GO" id="GO:0051213">
    <property type="term" value="F:dioxygenase activity"/>
    <property type="evidence" value="ECO:0007669"/>
    <property type="project" value="UniProtKB-KW"/>
</dbReference>
<accession>A0A239I3Z2</accession>
<dbReference type="PROSITE" id="PS51819">
    <property type="entry name" value="VOC"/>
    <property type="match status" value="1"/>
</dbReference>
<dbReference type="OrthoDB" id="9792173at2"/>
<evidence type="ECO:0000259" key="1">
    <source>
        <dbReference type="PROSITE" id="PS51819"/>
    </source>
</evidence>
<sequence length="173" mass="18951">MGDPRLGAIVQTAYVVDDVRAAAERFAKTTGAGPFFVRRNPITVATGPNGSAAEFDHTSAYGQWGHIQIELVETHSAAPAAFFETTQAVGRIHHVAMMVESFADQQRTFTDAGWPALLTATTPNGNNFAFHDARPDLGHLVEIYEPRPTILELYRRVARAADDWDGSNPVREM</sequence>